<proteinExistence type="predicted"/>
<dbReference type="EMBL" id="GGEC01060030">
    <property type="protein sequence ID" value="MBX40514.1"/>
    <property type="molecule type" value="Transcribed_RNA"/>
</dbReference>
<feature type="compositionally biased region" description="Basic and acidic residues" evidence="1">
    <location>
        <begin position="1"/>
        <end position="17"/>
    </location>
</feature>
<sequence length="23" mass="2774">MEQREMPRKEAAEEQHSHYNSVS</sequence>
<organism evidence="2">
    <name type="scientific">Rhizophora mucronata</name>
    <name type="common">Asiatic mangrove</name>
    <dbReference type="NCBI Taxonomy" id="61149"/>
    <lineage>
        <taxon>Eukaryota</taxon>
        <taxon>Viridiplantae</taxon>
        <taxon>Streptophyta</taxon>
        <taxon>Embryophyta</taxon>
        <taxon>Tracheophyta</taxon>
        <taxon>Spermatophyta</taxon>
        <taxon>Magnoliopsida</taxon>
        <taxon>eudicotyledons</taxon>
        <taxon>Gunneridae</taxon>
        <taxon>Pentapetalae</taxon>
        <taxon>rosids</taxon>
        <taxon>fabids</taxon>
        <taxon>Malpighiales</taxon>
        <taxon>Rhizophoraceae</taxon>
        <taxon>Rhizophora</taxon>
    </lineage>
</organism>
<dbReference type="AlphaFoldDB" id="A0A2P2NDF9"/>
<evidence type="ECO:0000256" key="1">
    <source>
        <dbReference type="SAM" id="MobiDB-lite"/>
    </source>
</evidence>
<feature type="region of interest" description="Disordered" evidence="1">
    <location>
        <begin position="1"/>
        <end position="23"/>
    </location>
</feature>
<name>A0A2P2NDF9_RHIMU</name>
<protein>
    <submittedName>
        <fullName evidence="2">Uncharacterized protein</fullName>
    </submittedName>
</protein>
<reference evidence="2" key="1">
    <citation type="submission" date="2018-02" db="EMBL/GenBank/DDBJ databases">
        <title>Rhizophora mucronata_Transcriptome.</title>
        <authorList>
            <person name="Meera S.P."/>
            <person name="Sreeshan A."/>
            <person name="Augustine A."/>
        </authorList>
    </citation>
    <scope>NUCLEOTIDE SEQUENCE</scope>
    <source>
        <tissue evidence="2">Leaf</tissue>
    </source>
</reference>
<accession>A0A2P2NDF9</accession>
<evidence type="ECO:0000313" key="2">
    <source>
        <dbReference type="EMBL" id="MBX40514.1"/>
    </source>
</evidence>